<dbReference type="PANTHER" id="PTHR40572:SF1">
    <property type="entry name" value="PROTEIN BAX"/>
    <property type="match status" value="1"/>
</dbReference>
<gene>
    <name evidence="2" type="ORF">NNL38_07745</name>
</gene>
<feature type="domain" description="Mannosyl-glycoprotein endo-beta-N-acetylglucosamidase-like" evidence="1">
    <location>
        <begin position="115"/>
        <end position="246"/>
    </location>
</feature>
<name>A0ABY5GIV8_9GAMM</name>
<reference evidence="2" key="1">
    <citation type="submission" date="2022-07" db="EMBL/GenBank/DDBJ databases">
        <title>Genome sequencing of Photobacterium atrarenae GJH2-4.</title>
        <authorList>
            <person name="Park S.-J."/>
        </authorList>
    </citation>
    <scope>NUCLEOTIDE SEQUENCE</scope>
    <source>
        <strain evidence="2">GJH2-4</strain>
    </source>
</reference>
<accession>A0ABY5GIV8</accession>
<dbReference type="Gene3D" id="1.10.530.10">
    <property type="match status" value="1"/>
</dbReference>
<organism evidence="2 3">
    <name type="scientific">Photobacterium atrarenae</name>
    <dbReference type="NCBI Taxonomy" id="865757"/>
    <lineage>
        <taxon>Bacteria</taxon>
        <taxon>Pseudomonadati</taxon>
        <taxon>Pseudomonadota</taxon>
        <taxon>Gammaproteobacteria</taxon>
        <taxon>Vibrionales</taxon>
        <taxon>Vibrionaceae</taxon>
        <taxon>Photobacterium</taxon>
    </lineage>
</organism>
<evidence type="ECO:0000313" key="2">
    <source>
        <dbReference type="EMBL" id="UTV29106.1"/>
    </source>
</evidence>
<sequence>MALLAGLTACGETPPEITPTTASDSLSAVYETKPDFGAITDIQQRKAAFFDYLRPAVAFENQRIEGERQFLLDIQQQMDAGQVPDSRAMAQVNELSEAYMVTLDGDGVTQSWLTRMLKRVDVLPESLVLSQAANESGWGRSRFAIEGNNYFGQWCYRQGCGLVPSSRTDGASHEVAVFASPYLSVKAYFMNVNRNPAYAELRDIRALQRQAGQRIEGKRLAEGLHRYSERGHAYVDEIQSMIRHNNQYWRQG</sequence>
<proteinExistence type="predicted"/>
<dbReference type="RefSeq" id="WP_255390436.1">
    <property type="nucleotide sequence ID" value="NZ_CP101508.1"/>
</dbReference>
<dbReference type="EMBL" id="CP101508">
    <property type="protein sequence ID" value="UTV29106.1"/>
    <property type="molecule type" value="Genomic_DNA"/>
</dbReference>
<dbReference type="PANTHER" id="PTHR40572">
    <property type="entry name" value="PROTEIN BAX"/>
    <property type="match status" value="1"/>
</dbReference>
<protein>
    <submittedName>
        <fullName evidence="2">Glucosaminidase domain-containing protein</fullName>
    </submittedName>
</protein>
<dbReference type="Pfam" id="PF01832">
    <property type="entry name" value="Glucosaminidase"/>
    <property type="match status" value="1"/>
</dbReference>
<evidence type="ECO:0000313" key="3">
    <source>
        <dbReference type="Proteomes" id="UP001057998"/>
    </source>
</evidence>
<dbReference type="Proteomes" id="UP001057998">
    <property type="component" value="Chromosome 1"/>
</dbReference>
<evidence type="ECO:0000259" key="1">
    <source>
        <dbReference type="Pfam" id="PF01832"/>
    </source>
</evidence>
<dbReference type="InterPro" id="IPR002901">
    <property type="entry name" value="MGlyc_endo_b_GlcNAc-like_dom"/>
</dbReference>
<keyword evidence="3" id="KW-1185">Reference proteome</keyword>
<dbReference type="InterPro" id="IPR053195">
    <property type="entry name" value="Bax-like"/>
</dbReference>